<accession>A0ABR8ZB10</accession>
<comment type="caution">
    <text evidence="1">The sequence shown here is derived from an EMBL/GenBank/DDBJ whole genome shotgun (WGS) entry which is preliminary data.</text>
</comment>
<dbReference type="Pfam" id="PF07661">
    <property type="entry name" value="MORN_2"/>
    <property type="match status" value="3"/>
</dbReference>
<dbReference type="EMBL" id="JACYFS010000002">
    <property type="protein sequence ID" value="MBD8082416.1"/>
    <property type="molecule type" value="Genomic_DNA"/>
</dbReference>
<protein>
    <recommendedName>
        <fullName evidence="3">MORN repeat variant</fullName>
    </recommendedName>
</protein>
<name>A0ABR8ZB10_9FLAO</name>
<keyword evidence="2" id="KW-1185">Reference proteome</keyword>
<organism evidence="1 2">
    <name type="scientific">Chryseobacterium caseinilyticum</name>
    <dbReference type="NCBI Taxonomy" id="2771428"/>
    <lineage>
        <taxon>Bacteria</taxon>
        <taxon>Pseudomonadati</taxon>
        <taxon>Bacteroidota</taxon>
        <taxon>Flavobacteriia</taxon>
        <taxon>Flavobacteriales</taxon>
        <taxon>Weeksellaceae</taxon>
        <taxon>Chryseobacterium group</taxon>
        <taxon>Chryseobacterium</taxon>
    </lineage>
</organism>
<dbReference type="RefSeq" id="WP_191736325.1">
    <property type="nucleotide sequence ID" value="NZ_JACYFS010000002.1"/>
</dbReference>
<dbReference type="Proteomes" id="UP000637299">
    <property type="component" value="Unassembled WGS sequence"/>
</dbReference>
<sequence>MIRIDDKDVEKILEFAGIDNAGGPIYRYQGYPFNGIIESFYSSGKLQDEAEYTDGHLGGVQREYYENGKIREEYYKYFAKPHGHWKEWDEDGILIHHSIWKEGQKTETLLG</sequence>
<evidence type="ECO:0000313" key="1">
    <source>
        <dbReference type="EMBL" id="MBD8082416.1"/>
    </source>
</evidence>
<evidence type="ECO:0000313" key="2">
    <source>
        <dbReference type="Proteomes" id="UP000637299"/>
    </source>
</evidence>
<evidence type="ECO:0008006" key="3">
    <source>
        <dbReference type="Google" id="ProtNLM"/>
    </source>
</evidence>
<gene>
    <name evidence="1" type="ORF">IC610_08290</name>
</gene>
<dbReference type="Gene3D" id="3.90.930.1">
    <property type="match status" value="1"/>
</dbReference>
<reference evidence="1 2" key="1">
    <citation type="submission" date="2020-09" db="EMBL/GenBank/DDBJ databases">
        <title>Genome seq and assembly of Chryseobacterium sp.</title>
        <authorList>
            <person name="Chhetri G."/>
        </authorList>
    </citation>
    <scope>NUCLEOTIDE SEQUENCE [LARGE SCALE GENOMIC DNA]</scope>
    <source>
        <strain evidence="1 2">GCR10</strain>
    </source>
</reference>
<proteinExistence type="predicted"/>
<dbReference type="SUPFAM" id="SSF82185">
    <property type="entry name" value="Histone H3 K4-specific methyltransferase SET7/9 N-terminal domain"/>
    <property type="match status" value="1"/>
</dbReference>
<dbReference type="InterPro" id="IPR011652">
    <property type="entry name" value="MORN_2"/>
</dbReference>